<keyword evidence="9" id="KW-1185">Reference proteome</keyword>
<dbReference type="KEGG" id="lak:106153953"/>
<feature type="domain" description="Cationic amino acid transporter C-terminal" evidence="8">
    <location>
        <begin position="544"/>
        <end position="594"/>
    </location>
</feature>
<evidence type="ECO:0000256" key="4">
    <source>
        <dbReference type="ARBA" id="ARBA00022989"/>
    </source>
</evidence>
<feature type="compositionally biased region" description="Acidic residues" evidence="6">
    <location>
        <begin position="645"/>
        <end position="654"/>
    </location>
</feature>
<feature type="transmembrane region" description="Helical" evidence="7">
    <location>
        <begin position="190"/>
        <end position="210"/>
    </location>
</feature>
<keyword evidence="2" id="KW-0813">Transport</keyword>
<dbReference type="Pfam" id="PF13906">
    <property type="entry name" value="AA_permease_C"/>
    <property type="match status" value="1"/>
</dbReference>
<feature type="transmembrane region" description="Helical" evidence="7">
    <location>
        <begin position="222"/>
        <end position="241"/>
    </location>
</feature>
<dbReference type="Pfam" id="PF13520">
    <property type="entry name" value="AA_permease_2"/>
    <property type="match status" value="1"/>
</dbReference>
<evidence type="ECO:0000256" key="7">
    <source>
        <dbReference type="SAM" id="Phobius"/>
    </source>
</evidence>
<evidence type="ECO:0000256" key="2">
    <source>
        <dbReference type="ARBA" id="ARBA00022448"/>
    </source>
</evidence>
<feature type="transmembrane region" description="Helical" evidence="7">
    <location>
        <begin position="358"/>
        <end position="377"/>
    </location>
</feature>
<comment type="subcellular location">
    <subcellularLocation>
        <location evidence="1">Membrane</location>
        <topology evidence="1">Multi-pass membrane protein</topology>
    </subcellularLocation>
</comment>
<evidence type="ECO:0000256" key="3">
    <source>
        <dbReference type="ARBA" id="ARBA00022692"/>
    </source>
</evidence>
<evidence type="ECO:0000313" key="12">
    <source>
        <dbReference type="RefSeq" id="XP_013383565.1"/>
    </source>
</evidence>
<dbReference type="RefSeq" id="XP_013383562.1">
    <property type="nucleotide sequence ID" value="XM_013528108.1"/>
</dbReference>
<evidence type="ECO:0000313" key="9">
    <source>
        <dbReference type="Proteomes" id="UP000085678"/>
    </source>
</evidence>
<dbReference type="GO" id="GO:0015171">
    <property type="term" value="F:amino acid transmembrane transporter activity"/>
    <property type="evidence" value="ECO:0007669"/>
    <property type="project" value="TreeGrafter"/>
</dbReference>
<feature type="transmembrane region" description="Helical" evidence="7">
    <location>
        <begin position="304"/>
        <end position="330"/>
    </location>
</feature>
<evidence type="ECO:0000313" key="11">
    <source>
        <dbReference type="RefSeq" id="XP_013383564.1"/>
    </source>
</evidence>
<keyword evidence="5 7" id="KW-0472">Membrane</keyword>
<dbReference type="GeneID" id="106153953"/>
<evidence type="ECO:0000313" key="10">
    <source>
        <dbReference type="RefSeq" id="XP_013383562.1"/>
    </source>
</evidence>
<feature type="transmembrane region" description="Helical" evidence="7">
    <location>
        <begin position="96"/>
        <end position="115"/>
    </location>
</feature>
<dbReference type="GO" id="GO:0005886">
    <property type="term" value="C:plasma membrane"/>
    <property type="evidence" value="ECO:0007669"/>
    <property type="project" value="TreeGrafter"/>
</dbReference>
<dbReference type="RefSeq" id="XP_013383564.1">
    <property type="nucleotide sequence ID" value="XM_013528110.1"/>
</dbReference>
<dbReference type="Proteomes" id="UP000085678">
    <property type="component" value="Unplaced"/>
</dbReference>
<evidence type="ECO:0000256" key="6">
    <source>
        <dbReference type="SAM" id="MobiDB-lite"/>
    </source>
</evidence>
<protein>
    <submittedName>
        <fullName evidence="10 11">Cationic amino acid transporter 4</fullName>
    </submittedName>
</protein>
<sequence>MTEKGSLWWKITRRKTLDTDVLQTPLRRCLTTIDLTLFGVSQMAASVFMLTGIAMRNKAGPGATLSYLFAGVAALLSALCYAEFGARVPKAGSAYSYTYVVIGEFLAFIIGWNVILEYLIGAAASGRSIGGAVDQIFGGRIHNWTETNIGVWSLGIAETSPDFIAFFVILITCLIIAILGTRESVSMNNVFGVANILIVLFTGILAYCFADTTKYTDGFLPYGFPGVIAGSATLFYAYIGFDAISIISEEAIDPNDSVPRSSVFSVILVTGLNIFTTGGLSLLLPYYALSESATFANAFERRGISWAALLVGVLSIFALTSNLIATLFALPRTVYSMSSDGLFFVIFSRISERTQTPTISIVVFGLIAAILSLLVSLEALADLVSIGTLVAYTFVAGAVIVLRYAPTTSHSFAMKPEQLEEDYAPVLGDAATEESLSDKEKSKLLQRKDKIPQRYSYADFGKLKRYFCDVPVISGAGPGKMATLATVLMGMFMFAWSGVVIYSKDYLLEGVWWSVCLFIFTTLGLVGCYSVLIMHVQNDAFLTFTMPLVPLLPALSMWVNIAMMMYLSWMTWLRLAIWGVVGMVIYFAYGIHHSAENRHIPKYERLVSISKELEAAAVDDSHRISPEKQQPTSAHAHLSDVSDSQAEDGTDDVTDSLNKENSEKKTS</sequence>
<proteinExistence type="predicted"/>
<feature type="transmembrane region" description="Helical" evidence="7">
    <location>
        <begin position="548"/>
        <end position="569"/>
    </location>
</feature>
<name>A0A1S3HC08_LINAN</name>
<feature type="transmembrane region" description="Helical" evidence="7">
    <location>
        <begin position="262"/>
        <end position="284"/>
    </location>
</feature>
<feature type="transmembrane region" description="Helical" evidence="7">
    <location>
        <begin position="481"/>
        <end position="499"/>
    </location>
</feature>
<evidence type="ECO:0000256" key="1">
    <source>
        <dbReference type="ARBA" id="ARBA00004141"/>
    </source>
</evidence>
<reference evidence="10 11" key="2">
    <citation type="submission" date="2025-04" db="UniProtKB">
        <authorList>
            <consortium name="RefSeq"/>
        </authorList>
    </citation>
    <scope>IDENTIFICATION</scope>
</reference>
<keyword evidence="4 7" id="KW-1133">Transmembrane helix</keyword>
<feature type="transmembrane region" description="Helical" evidence="7">
    <location>
        <begin position="35"/>
        <end position="55"/>
    </location>
</feature>
<feature type="transmembrane region" description="Helical" evidence="7">
    <location>
        <begin position="383"/>
        <end position="405"/>
    </location>
</feature>
<dbReference type="PANTHER" id="PTHR43243:SF4">
    <property type="entry name" value="CATIONIC AMINO ACID TRANSPORTER 4"/>
    <property type="match status" value="1"/>
</dbReference>
<organism evidence="9 10">
    <name type="scientific">Lingula anatina</name>
    <name type="common">Brachiopod</name>
    <name type="synonym">Lingula unguis</name>
    <dbReference type="NCBI Taxonomy" id="7574"/>
    <lineage>
        <taxon>Eukaryota</taxon>
        <taxon>Metazoa</taxon>
        <taxon>Spiralia</taxon>
        <taxon>Lophotrochozoa</taxon>
        <taxon>Brachiopoda</taxon>
        <taxon>Linguliformea</taxon>
        <taxon>Lingulata</taxon>
        <taxon>Lingulida</taxon>
        <taxon>Linguloidea</taxon>
        <taxon>Lingulidae</taxon>
        <taxon>Lingula</taxon>
    </lineage>
</organism>
<evidence type="ECO:0000256" key="5">
    <source>
        <dbReference type="ARBA" id="ARBA00023136"/>
    </source>
</evidence>
<evidence type="ECO:0000259" key="8">
    <source>
        <dbReference type="Pfam" id="PF13906"/>
    </source>
</evidence>
<dbReference type="STRING" id="7574.A0A1S3HC08"/>
<dbReference type="InterPro" id="IPR002293">
    <property type="entry name" value="AA/rel_permease1"/>
</dbReference>
<gene>
    <name evidence="10 11 12" type="primary">LOC106153953</name>
</gene>
<feature type="transmembrane region" description="Helical" evidence="7">
    <location>
        <begin position="163"/>
        <end position="181"/>
    </location>
</feature>
<keyword evidence="3 7" id="KW-0812">Transmembrane</keyword>
<dbReference type="Gene3D" id="1.20.1740.10">
    <property type="entry name" value="Amino acid/polyamine transporter I"/>
    <property type="match status" value="1"/>
</dbReference>
<dbReference type="RefSeq" id="XP_013383565.1">
    <property type="nucleotide sequence ID" value="XM_013528111.1"/>
</dbReference>
<feature type="transmembrane region" description="Helical" evidence="7">
    <location>
        <begin position="67"/>
        <end position="84"/>
    </location>
</feature>
<dbReference type="PANTHER" id="PTHR43243">
    <property type="entry name" value="INNER MEMBRANE TRANSPORTER YGJI-RELATED"/>
    <property type="match status" value="1"/>
</dbReference>
<reference evidence="10 11" key="1">
    <citation type="journal article" date="2015" name="Nat. Commun.">
        <title>The Lingula genome provides insights into brachiopod evolution and the origin of phosphate biomineralization.</title>
        <authorList>
            <person name="Luo Y.J."/>
            <person name="Takeuchi T."/>
            <person name="Koyanagi R."/>
            <person name="Yamada L."/>
            <person name="Kanda M."/>
            <person name="Khalturina M."/>
            <person name="Fujie M."/>
            <person name="Yamasaki S.I."/>
            <person name="Endo K."/>
            <person name="Satoh N."/>
        </authorList>
    </citation>
    <scope>NUCLEOTIDE SEQUENCE</scope>
</reference>
<dbReference type="AlphaFoldDB" id="A0A1S3HC08"/>
<feature type="region of interest" description="Disordered" evidence="6">
    <location>
        <begin position="618"/>
        <end position="667"/>
    </location>
</feature>
<feature type="transmembrane region" description="Helical" evidence="7">
    <location>
        <begin position="575"/>
        <end position="592"/>
    </location>
</feature>
<dbReference type="InterPro" id="IPR029485">
    <property type="entry name" value="CAT_C"/>
</dbReference>
<dbReference type="OrthoDB" id="3900342at2759"/>
<feature type="compositionally biased region" description="Basic and acidic residues" evidence="6">
    <location>
        <begin position="657"/>
        <end position="667"/>
    </location>
</feature>
<feature type="transmembrane region" description="Helical" evidence="7">
    <location>
        <begin position="511"/>
        <end position="536"/>
    </location>
</feature>
<accession>A0A1S3HC08</accession>